<reference evidence="1" key="1">
    <citation type="submission" date="2021-06" db="EMBL/GenBank/DDBJ databases">
        <authorList>
            <person name="Kallberg Y."/>
            <person name="Tangrot J."/>
            <person name="Rosling A."/>
        </authorList>
    </citation>
    <scope>NUCLEOTIDE SEQUENCE</scope>
    <source>
        <strain evidence="1">MA453B</strain>
    </source>
</reference>
<proteinExistence type="predicted"/>
<organism evidence="1 2">
    <name type="scientific">Dentiscutata erythropus</name>
    <dbReference type="NCBI Taxonomy" id="1348616"/>
    <lineage>
        <taxon>Eukaryota</taxon>
        <taxon>Fungi</taxon>
        <taxon>Fungi incertae sedis</taxon>
        <taxon>Mucoromycota</taxon>
        <taxon>Glomeromycotina</taxon>
        <taxon>Glomeromycetes</taxon>
        <taxon>Diversisporales</taxon>
        <taxon>Gigasporaceae</taxon>
        <taxon>Dentiscutata</taxon>
    </lineage>
</organism>
<feature type="non-terminal residue" evidence="1">
    <location>
        <position position="107"/>
    </location>
</feature>
<dbReference type="EMBL" id="CAJVPY010068688">
    <property type="protein sequence ID" value="CAG8826848.1"/>
    <property type="molecule type" value="Genomic_DNA"/>
</dbReference>
<dbReference type="AlphaFoldDB" id="A0A9N9KG17"/>
<feature type="non-terminal residue" evidence="1">
    <location>
        <position position="1"/>
    </location>
</feature>
<sequence>AWRAFQLRPETWAKRVWNMVGNDGTPNEKKFLGITPRDIRIPDDRYVWYIDRKILAKDVPHIIRMVYMIIILHTILHRQGYRIVEYSGWTYMLKWLSNPEYYCIDES</sequence>
<name>A0A9N9KG17_9GLOM</name>
<evidence type="ECO:0000313" key="2">
    <source>
        <dbReference type="Proteomes" id="UP000789405"/>
    </source>
</evidence>
<evidence type="ECO:0000313" key="1">
    <source>
        <dbReference type="EMBL" id="CAG8826848.1"/>
    </source>
</evidence>
<comment type="caution">
    <text evidence="1">The sequence shown here is derived from an EMBL/GenBank/DDBJ whole genome shotgun (WGS) entry which is preliminary data.</text>
</comment>
<accession>A0A9N9KG17</accession>
<dbReference type="Proteomes" id="UP000789405">
    <property type="component" value="Unassembled WGS sequence"/>
</dbReference>
<keyword evidence="2" id="KW-1185">Reference proteome</keyword>
<dbReference type="OrthoDB" id="2384696at2759"/>
<protein>
    <submittedName>
        <fullName evidence="1">10238_t:CDS:1</fullName>
    </submittedName>
</protein>
<gene>
    <name evidence="1" type="ORF">DERYTH_LOCUS28174</name>
</gene>